<dbReference type="GO" id="GO:0005524">
    <property type="term" value="F:ATP binding"/>
    <property type="evidence" value="ECO:0007669"/>
    <property type="project" value="UniProtKB-KW"/>
</dbReference>
<dbReference type="PATRIC" id="fig|1121477.3.peg.3304"/>
<accession>A0A0F5LQL5</accession>
<gene>
    <name evidence="7" type="ORF">SAMN02745223_03063</name>
    <name evidence="6" type="ORF">VW29_10860</name>
</gene>
<dbReference type="EMBL" id="FQVC01000010">
    <property type="protein sequence ID" value="SHF59848.1"/>
    <property type="molecule type" value="Genomic_DNA"/>
</dbReference>
<dbReference type="PROSITE" id="PS50893">
    <property type="entry name" value="ABC_TRANSPORTER_2"/>
    <property type="match status" value="1"/>
</dbReference>
<evidence type="ECO:0000313" key="7">
    <source>
        <dbReference type="EMBL" id="SHF59848.1"/>
    </source>
</evidence>
<dbReference type="Proteomes" id="UP000184533">
    <property type="component" value="Unassembled WGS sequence"/>
</dbReference>
<dbReference type="GO" id="GO:0043190">
    <property type="term" value="C:ATP-binding cassette (ABC) transporter complex"/>
    <property type="evidence" value="ECO:0007669"/>
    <property type="project" value="InterPro"/>
</dbReference>
<comment type="similarity">
    <text evidence="1">Belongs to the ABC transporter superfamily.</text>
</comment>
<dbReference type="STRING" id="1121477.SAMN02745223_03063"/>
<dbReference type="InterPro" id="IPR017871">
    <property type="entry name" value="ABC_transporter-like_CS"/>
</dbReference>
<dbReference type="InterPro" id="IPR027417">
    <property type="entry name" value="P-loop_NTPase"/>
</dbReference>
<dbReference type="GO" id="GO:0016887">
    <property type="term" value="F:ATP hydrolysis activity"/>
    <property type="evidence" value="ECO:0007669"/>
    <property type="project" value="InterPro"/>
</dbReference>
<evidence type="ECO:0000256" key="2">
    <source>
        <dbReference type="ARBA" id="ARBA00022448"/>
    </source>
</evidence>
<dbReference type="InterPro" id="IPR003593">
    <property type="entry name" value="AAA+_ATPase"/>
</dbReference>
<dbReference type="InterPro" id="IPR003439">
    <property type="entry name" value="ABC_transporter-like_ATP-bd"/>
</dbReference>
<dbReference type="PANTHER" id="PTHR42781:SF4">
    <property type="entry name" value="SPERMIDINE_PUTRESCINE IMPORT ATP-BINDING PROTEIN POTA"/>
    <property type="match status" value="1"/>
</dbReference>
<dbReference type="Proteomes" id="UP000033608">
    <property type="component" value="Unassembled WGS sequence"/>
</dbReference>
<dbReference type="InterPro" id="IPR050093">
    <property type="entry name" value="ABC_SmlMolc_Importer"/>
</dbReference>
<organism evidence="6 8">
    <name type="scientific">Devosia limi DSM 17137</name>
    <dbReference type="NCBI Taxonomy" id="1121477"/>
    <lineage>
        <taxon>Bacteria</taxon>
        <taxon>Pseudomonadati</taxon>
        <taxon>Pseudomonadota</taxon>
        <taxon>Alphaproteobacteria</taxon>
        <taxon>Hyphomicrobiales</taxon>
        <taxon>Devosiaceae</taxon>
        <taxon>Devosia</taxon>
    </lineage>
</organism>
<evidence type="ECO:0000256" key="4">
    <source>
        <dbReference type="ARBA" id="ARBA00022840"/>
    </source>
</evidence>
<dbReference type="PANTHER" id="PTHR42781">
    <property type="entry name" value="SPERMIDINE/PUTRESCINE IMPORT ATP-BINDING PROTEIN POTA"/>
    <property type="match status" value="1"/>
</dbReference>
<keyword evidence="2" id="KW-0813">Transport</keyword>
<evidence type="ECO:0000313" key="8">
    <source>
        <dbReference type="Proteomes" id="UP000033608"/>
    </source>
</evidence>
<dbReference type="EMBL" id="LAJF01000076">
    <property type="protein sequence ID" value="KKB84439.1"/>
    <property type="molecule type" value="Genomic_DNA"/>
</dbReference>
<dbReference type="AlphaFoldDB" id="A0A0F5LQL5"/>
<dbReference type="Pfam" id="PF00005">
    <property type="entry name" value="ABC_tran"/>
    <property type="match status" value="1"/>
</dbReference>
<protein>
    <submittedName>
        <fullName evidence="6">ABC transporter ATP-binding protein</fullName>
    </submittedName>
    <submittedName>
        <fullName evidence="7">Putative spermidine/putrescine transport system ATP-binding protein</fullName>
    </submittedName>
</protein>
<dbReference type="Gene3D" id="3.40.50.300">
    <property type="entry name" value="P-loop containing nucleotide triphosphate hydrolases"/>
    <property type="match status" value="1"/>
</dbReference>
<dbReference type="Pfam" id="PF08402">
    <property type="entry name" value="TOBE_2"/>
    <property type="match status" value="1"/>
</dbReference>
<sequence>MAGDIARGARLELRDLGKSYGGLKVLADVNLSVNPGEFITFLGPSGSGKTTTLNLIAGFVDPDAGGVMQLDGRDLGGVPANRRDIGVVFQNYALFPHMTVRANIAFPLRQRRPRPDADAIDRRVNEVLALVHLEALGDRFPHQLSGGQQQRVALARAVVFEPKLLLLDEPLGALDKRLREALQMELRRIHRELGVTIVFVTHDQDEALTLSDRVVVFREGAVEQIGTPEQLYDNPGSEFVATFLGDSNIFAGNVQNGVFAAPDLGGRFAALPDVADGPAKIMVRPERVSVALSDNDAILGNAVPVTISDIVFAGSSIRVEGRNALGATLIARCGNVDKALAIGNAAWFGWDADSTRLIGRSAA</sequence>
<evidence type="ECO:0000256" key="3">
    <source>
        <dbReference type="ARBA" id="ARBA00022741"/>
    </source>
</evidence>
<dbReference type="GO" id="GO:0022857">
    <property type="term" value="F:transmembrane transporter activity"/>
    <property type="evidence" value="ECO:0007669"/>
    <property type="project" value="InterPro"/>
</dbReference>
<evidence type="ECO:0000256" key="1">
    <source>
        <dbReference type="ARBA" id="ARBA00005417"/>
    </source>
</evidence>
<reference evidence="7 9" key="2">
    <citation type="submission" date="2016-11" db="EMBL/GenBank/DDBJ databases">
        <authorList>
            <person name="Jaros S."/>
            <person name="Januszkiewicz K."/>
            <person name="Wedrychowicz H."/>
        </authorList>
    </citation>
    <scope>NUCLEOTIDE SEQUENCE [LARGE SCALE GENOMIC DNA]</scope>
    <source>
        <strain evidence="7 9">DSM 17137</strain>
    </source>
</reference>
<evidence type="ECO:0000313" key="9">
    <source>
        <dbReference type="Proteomes" id="UP000184533"/>
    </source>
</evidence>
<dbReference type="FunFam" id="3.40.50.300:FF:000133">
    <property type="entry name" value="Spermidine/putrescine import ATP-binding protein PotA"/>
    <property type="match status" value="1"/>
</dbReference>
<name>A0A0F5LQL5_9HYPH</name>
<dbReference type="InterPro" id="IPR013611">
    <property type="entry name" value="Transp-assoc_OB_typ2"/>
</dbReference>
<dbReference type="PROSITE" id="PS00211">
    <property type="entry name" value="ABC_TRANSPORTER_1"/>
    <property type="match status" value="1"/>
</dbReference>
<feature type="domain" description="ABC transporter" evidence="5">
    <location>
        <begin position="11"/>
        <end position="244"/>
    </location>
</feature>
<evidence type="ECO:0000313" key="6">
    <source>
        <dbReference type="EMBL" id="KKB84439.1"/>
    </source>
</evidence>
<dbReference type="SMART" id="SM00382">
    <property type="entry name" value="AAA"/>
    <property type="match status" value="1"/>
</dbReference>
<reference evidence="6 8" key="1">
    <citation type="submission" date="2015-03" db="EMBL/GenBank/DDBJ databases">
        <authorList>
            <person name="Hassan Y.I."/>
            <person name="Lepp D."/>
            <person name="Zhou T."/>
        </authorList>
    </citation>
    <scope>NUCLEOTIDE SEQUENCE [LARGE SCALE GENOMIC DNA]</scope>
    <source>
        <strain evidence="6 8">DSM 17137</strain>
    </source>
</reference>
<dbReference type="GO" id="GO:0015847">
    <property type="term" value="P:putrescine transport"/>
    <property type="evidence" value="ECO:0007669"/>
    <property type="project" value="UniProtKB-ARBA"/>
</dbReference>
<dbReference type="RefSeq" id="WP_046135322.1">
    <property type="nucleotide sequence ID" value="NZ_FQVC01000010.1"/>
</dbReference>
<dbReference type="SUPFAM" id="SSF50331">
    <property type="entry name" value="MOP-like"/>
    <property type="match status" value="1"/>
</dbReference>
<evidence type="ECO:0000259" key="5">
    <source>
        <dbReference type="PROSITE" id="PS50893"/>
    </source>
</evidence>
<keyword evidence="3" id="KW-0547">Nucleotide-binding</keyword>
<dbReference type="OrthoDB" id="9802264at2"/>
<dbReference type="SUPFAM" id="SSF52540">
    <property type="entry name" value="P-loop containing nucleoside triphosphate hydrolases"/>
    <property type="match status" value="1"/>
</dbReference>
<keyword evidence="8" id="KW-1185">Reference proteome</keyword>
<dbReference type="InterPro" id="IPR008995">
    <property type="entry name" value="Mo/tungstate-bd_C_term_dom"/>
</dbReference>
<keyword evidence="4 6" id="KW-0067">ATP-binding</keyword>
<proteinExistence type="inferred from homology"/>